<proteinExistence type="predicted"/>
<evidence type="ECO:0000313" key="2">
    <source>
        <dbReference type="EMBL" id="MEO1767704.1"/>
    </source>
</evidence>
<comment type="caution">
    <text evidence="2">The sequence shown here is derived from an EMBL/GenBank/DDBJ whole genome shotgun (WGS) entry which is preliminary data.</text>
</comment>
<keyword evidence="1" id="KW-1133">Transmembrane helix</keyword>
<reference evidence="2 3" key="1">
    <citation type="submission" date="2024-02" db="EMBL/GenBank/DDBJ databases">
        <title>New thermophilic sulfur-oxidizing bacteria from a hot springs of the Uzon caldera (Kamchatka, Russia).</title>
        <authorList>
            <person name="Dukat A.M."/>
            <person name="Elcheninov A.G."/>
            <person name="Frolov E.N."/>
        </authorList>
    </citation>
    <scope>NUCLEOTIDE SEQUENCE [LARGE SCALE GENOMIC DNA]</scope>
    <source>
        <strain evidence="2 3">AK1</strain>
    </source>
</reference>
<feature type="transmembrane region" description="Helical" evidence="1">
    <location>
        <begin position="149"/>
        <end position="167"/>
    </location>
</feature>
<evidence type="ECO:0000256" key="1">
    <source>
        <dbReference type="SAM" id="Phobius"/>
    </source>
</evidence>
<dbReference type="Pfam" id="PF14348">
    <property type="entry name" value="DtrJ-like"/>
    <property type="match status" value="1"/>
</dbReference>
<feature type="transmembrane region" description="Helical" evidence="1">
    <location>
        <begin position="12"/>
        <end position="30"/>
    </location>
</feature>
<organism evidence="2 3">
    <name type="scientific">Thiobacter aerophilum</name>
    <dbReference type="NCBI Taxonomy" id="3121275"/>
    <lineage>
        <taxon>Bacteria</taxon>
        <taxon>Pseudomonadati</taxon>
        <taxon>Pseudomonadota</taxon>
        <taxon>Betaproteobacteria</taxon>
        <taxon>Burkholderiales</taxon>
        <taxon>Thiobacteraceae</taxon>
        <taxon>Thiobacter</taxon>
    </lineage>
</organism>
<protein>
    <submittedName>
        <fullName evidence="2">DUF4400 domain-containing protein</fullName>
    </submittedName>
</protein>
<accession>A0ABV0EGJ7</accession>
<dbReference type="RefSeq" id="WP_347308815.1">
    <property type="nucleotide sequence ID" value="NZ_JBAJEX010000009.1"/>
</dbReference>
<name>A0ABV0EGJ7_9BURK</name>
<dbReference type="Proteomes" id="UP001482231">
    <property type="component" value="Unassembled WGS sequence"/>
</dbReference>
<dbReference type="InterPro" id="IPR022266">
    <property type="entry name" value="DtrJ-like"/>
</dbReference>
<dbReference type="EMBL" id="JBAJEX010000009">
    <property type="protein sequence ID" value="MEO1767704.1"/>
    <property type="molecule type" value="Genomic_DNA"/>
</dbReference>
<evidence type="ECO:0000313" key="3">
    <source>
        <dbReference type="Proteomes" id="UP001482231"/>
    </source>
</evidence>
<feature type="transmembrane region" description="Helical" evidence="1">
    <location>
        <begin position="108"/>
        <end position="129"/>
    </location>
</feature>
<gene>
    <name evidence="2" type="ORF">V6E02_10825</name>
</gene>
<keyword evidence="1" id="KW-0472">Membrane</keyword>
<keyword evidence="1" id="KW-0812">Transmembrane</keyword>
<sequence length="198" mass="22202">MRQETRKQGTWGGFIATILLVGFVAAWALIPSRAMEETWLTEKRQMAAWAGGATSRWIMSQAAGVMADTARQAHKAVNDLGGSQIEKWLTDRICASLLWANVVVYRTYALMMWALLGIPLILAASVDGFYVREIRKTAFISQSPIRHKIGVHFFRLVSIAMVLWLFLPIPMPILAAPAVVCFMALSLWLWVGNLQKRL</sequence>
<keyword evidence="3" id="KW-1185">Reference proteome</keyword>
<feature type="transmembrane region" description="Helical" evidence="1">
    <location>
        <begin position="173"/>
        <end position="191"/>
    </location>
</feature>